<organism evidence="2">
    <name type="scientific">Eutreptiella gymnastica</name>
    <dbReference type="NCBI Taxonomy" id="73025"/>
    <lineage>
        <taxon>Eukaryota</taxon>
        <taxon>Discoba</taxon>
        <taxon>Euglenozoa</taxon>
        <taxon>Euglenida</taxon>
        <taxon>Spirocuta</taxon>
        <taxon>Euglenophyceae</taxon>
        <taxon>Eutreptiales</taxon>
        <taxon>Eutreptiaceae</taxon>
        <taxon>Eutreptiella</taxon>
    </lineage>
</organism>
<evidence type="ECO:0000256" key="1">
    <source>
        <dbReference type="SAM" id="MobiDB-lite"/>
    </source>
</evidence>
<feature type="region of interest" description="Disordered" evidence="1">
    <location>
        <begin position="32"/>
        <end position="115"/>
    </location>
</feature>
<sequence length="115" mass="12172">MPLLQDSPIGTGFVTVRLQELVPRARLLVGNTVPSVEPQPPTAHYHQPPSANHRHPRRVPNGVPLTTQHRHGPTLRNGHTTPSHAVCHAPFAQASASPSAPSVSASRSSPALSDA</sequence>
<dbReference type="AlphaFoldDB" id="A0A7S4C803"/>
<evidence type="ECO:0000313" key="2">
    <source>
        <dbReference type="EMBL" id="CAE0789763.1"/>
    </source>
</evidence>
<protein>
    <submittedName>
        <fullName evidence="2">Uncharacterized protein</fullName>
    </submittedName>
</protein>
<reference evidence="2" key="1">
    <citation type="submission" date="2021-01" db="EMBL/GenBank/DDBJ databases">
        <authorList>
            <person name="Corre E."/>
            <person name="Pelletier E."/>
            <person name="Niang G."/>
            <person name="Scheremetjew M."/>
            <person name="Finn R."/>
            <person name="Kale V."/>
            <person name="Holt S."/>
            <person name="Cochrane G."/>
            <person name="Meng A."/>
            <person name="Brown T."/>
            <person name="Cohen L."/>
        </authorList>
    </citation>
    <scope>NUCLEOTIDE SEQUENCE</scope>
    <source>
        <strain evidence="2">CCMP1594</strain>
    </source>
</reference>
<gene>
    <name evidence="2" type="ORF">EGYM00163_LOCUS877</name>
</gene>
<feature type="compositionally biased region" description="Low complexity" evidence="1">
    <location>
        <begin position="89"/>
        <end position="115"/>
    </location>
</feature>
<proteinExistence type="predicted"/>
<name>A0A7S4C803_9EUGL</name>
<accession>A0A7S4C803</accession>
<dbReference type="EMBL" id="HBJA01002818">
    <property type="protein sequence ID" value="CAE0789763.1"/>
    <property type="molecule type" value="Transcribed_RNA"/>
</dbReference>